<evidence type="ECO:0000313" key="1">
    <source>
        <dbReference type="EMBL" id="QJA48862.1"/>
    </source>
</evidence>
<dbReference type="Gene3D" id="3.30.420.240">
    <property type="match status" value="1"/>
</dbReference>
<accession>A0A6H1ZN13</accession>
<evidence type="ECO:0000313" key="3">
    <source>
        <dbReference type="EMBL" id="QJI02098.1"/>
    </source>
</evidence>
<reference evidence="1" key="1">
    <citation type="submission" date="2020-03" db="EMBL/GenBank/DDBJ databases">
        <title>The deep terrestrial virosphere.</title>
        <authorList>
            <person name="Holmfeldt K."/>
            <person name="Nilsson E."/>
            <person name="Simone D."/>
            <person name="Lopez-Fernandez M."/>
            <person name="Wu X."/>
            <person name="de Brujin I."/>
            <person name="Lundin D."/>
            <person name="Andersson A."/>
            <person name="Bertilsson S."/>
            <person name="Dopson M."/>
        </authorList>
    </citation>
    <scope>NUCLEOTIDE SEQUENCE</scope>
    <source>
        <strain evidence="2">MM415B02225</strain>
        <strain evidence="1">TM448A01175</strain>
        <strain evidence="3">TM448B02923</strain>
    </source>
</reference>
<sequence>MGGGKSFIGCLLCDSYASWVIEKFNLRPNKYPINLGFMGRERAVDFNKTTLETWKRNIPQGHYIIRSQDKEIVIEDRVKFSFGGLDREEDVSKFSSAEFGLVFLDQAEECKKDNISVLMSRFRQKVNGIPLPYKTLFTANPKNCFLKDEFVLGNDPHKIYIPALPTDNLENLPASYIPSLKEAFKHRPELLLAYLEGSWDSLEGSDIVIKDIWIRDAANIVKNYIGRPKRVFGVDVARFGDDTTVCYCLDDTDITDEMIFGQKDTMYTAGKIHIWAQEKKPDLIGIDVIGLGAGVVDRLREMGDNVLEVNSAEKAEEDTKYYNLRAEMYWNTGRKFAEKDIKLTWQGKSGEDKDLARELSSASYLVRNGKILIEPKDKIKERLGRSPDKADAYLIGLHTLNNAVISDNFGDWEEEDYKAKCSPYVGL</sequence>
<organism evidence="1">
    <name type="scientific">viral metagenome</name>
    <dbReference type="NCBI Taxonomy" id="1070528"/>
    <lineage>
        <taxon>unclassified sequences</taxon>
        <taxon>metagenomes</taxon>
        <taxon>organismal metagenomes</taxon>
    </lineage>
</organism>
<dbReference type="EMBL" id="MT144106">
    <property type="protein sequence ID" value="QJA48862.1"/>
    <property type="molecule type" value="Genomic_DNA"/>
</dbReference>
<dbReference type="AlphaFoldDB" id="A0A6H1ZN13"/>
<name>A0A6H1ZN13_9ZZZZ</name>
<dbReference type="EMBL" id="MT142572">
    <property type="protein sequence ID" value="QJA85418.1"/>
    <property type="molecule type" value="Genomic_DNA"/>
</dbReference>
<gene>
    <name evidence="2" type="ORF">MM415B02225_0017</name>
    <name evidence="1" type="ORF">TM448A01175_0017</name>
    <name evidence="3" type="ORF">TM448B02923_0011</name>
</gene>
<evidence type="ECO:0000313" key="2">
    <source>
        <dbReference type="EMBL" id="QJA85418.1"/>
    </source>
</evidence>
<dbReference type="InterPro" id="IPR027417">
    <property type="entry name" value="P-loop_NTPase"/>
</dbReference>
<dbReference type="Gene3D" id="3.40.50.300">
    <property type="entry name" value="P-loop containing nucleotide triphosphate hydrolases"/>
    <property type="match status" value="1"/>
</dbReference>
<dbReference type="EMBL" id="MT144974">
    <property type="protein sequence ID" value="QJI02098.1"/>
    <property type="molecule type" value="Genomic_DNA"/>
</dbReference>
<proteinExistence type="predicted"/>
<protein>
    <submittedName>
        <fullName evidence="1">Putative terminase</fullName>
    </submittedName>
</protein>